<evidence type="ECO:0000313" key="3">
    <source>
        <dbReference type="EMBL" id="BCU81084.1"/>
    </source>
</evidence>
<reference evidence="3" key="2">
    <citation type="journal article" date="2021" name="Microbiol. Resour. Announc.">
        <title>Complete Genome Sequence of Polycladomyces abyssicola JIR-001T, Isolated from Hemipelagic Sediment in Deep Seawater.</title>
        <authorList>
            <person name="Tsubouchi T."/>
            <person name="Kaneko Y."/>
        </authorList>
    </citation>
    <scope>NUCLEOTIDE SEQUENCE</scope>
    <source>
        <strain evidence="3">JIR-001</strain>
    </source>
</reference>
<keyword evidence="4" id="KW-1185">Reference proteome</keyword>
<gene>
    <name evidence="3" type="ORF">JIR001_08670</name>
</gene>
<keyword evidence="1" id="KW-0812">Transmembrane</keyword>
<dbReference type="CDD" id="cd16896">
    <property type="entry name" value="LT_Slt70-like"/>
    <property type="match status" value="1"/>
</dbReference>
<dbReference type="PANTHER" id="PTHR37423">
    <property type="entry name" value="SOLUBLE LYTIC MUREIN TRANSGLYCOSYLASE-RELATED"/>
    <property type="match status" value="1"/>
</dbReference>
<dbReference type="SUPFAM" id="SSF53955">
    <property type="entry name" value="Lysozyme-like"/>
    <property type="match status" value="1"/>
</dbReference>
<proteinExistence type="predicted"/>
<dbReference type="EMBL" id="AP024601">
    <property type="protein sequence ID" value="BCU81084.1"/>
    <property type="molecule type" value="Genomic_DNA"/>
</dbReference>
<evidence type="ECO:0000313" key="4">
    <source>
        <dbReference type="Proteomes" id="UP000677436"/>
    </source>
</evidence>
<dbReference type="Proteomes" id="UP000677436">
    <property type="component" value="Chromosome"/>
</dbReference>
<accession>A0A8D5UEZ2</accession>
<feature type="domain" description="Transglycosylase SLT" evidence="2">
    <location>
        <begin position="56"/>
        <end position="169"/>
    </location>
</feature>
<dbReference type="RefSeq" id="WP_212774367.1">
    <property type="nucleotide sequence ID" value="NZ_AP024601.1"/>
</dbReference>
<organism evidence="3 4">
    <name type="scientific">Polycladomyces abyssicola</name>
    <dbReference type="NCBI Taxonomy" id="1125966"/>
    <lineage>
        <taxon>Bacteria</taxon>
        <taxon>Bacillati</taxon>
        <taxon>Bacillota</taxon>
        <taxon>Bacilli</taxon>
        <taxon>Bacillales</taxon>
        <taxon>Thermoactinomycetaceae</taxon>
        <taxon>Polycladomyces</taxon>
    </lineage>
</organism>
<sequence length="203" mass="23354">MEIAKLKKWLRPALVALPRKRTMLIAFLTVAAVLLVALPLFVRWMYPLKYEEQIFYSSEVNGADPFLVMAIIRVESKFDPNKRSVKGAEGLMQLMPSTVDWAIQHGKFPKTFRENVKDPAINIHIGTWWIAGLTREFKGNKVAAVAAYNAGPGNVQKWLKQGRWDGTKAHVRQIPYGETRHYIQRVMFFYEKYKTIYGPLAPE</sequence>
<name>A0A8D5UEZ2_9BACL</name>
<evidence type="ECO:0000256" key="1">
    <source>
        <dbReference type="SAM" id="Phobius"/>
    </source>
</evidence>
<evidence type="ECO:0000259" key="2">
    <source>
        <dbReference type="Pfam" id="PF01464"/>
    </source>
</evidence>
<dbReference type="InterPro" id="IPR023346">
    <property type="entry name" value="Lysozyme-like_dom_sf"/>
</dbReference>
<feature type="transmembrane region" description="Helical" evidence="1">
    <location>
        <begin position="21"/>
        <end position="42"/>
    </location>
</feature>
<reference evidence="3" key="1">
    <citation type="journal article" date="2013" name="Int. J. Syst. Evol. Microbiol.">
        <title>Polycladomyces abyssicola gen. nov., sp. nov., a thermophilic filamentous bacterium isolated from hemipelagic sediment.</title>
        <authorList>
            <person name="Tsubouchi T."/>
            <person name="Shimane Y."/>
            <person name="Mori K."/>
            <person name="Usui K."/>
            <person name="Hiraki T."/>
            <person name="Tame A."/>
            <person name="Uematsu K."/>
            <person name="Maruyama T."/>
            <person name="Hatada Y."/>
        </authorList>
    </citation>
    <scope>NUCLEOTIDE SEQUENCE</scope>
    <source>
        <strain evidence="3">JIR-001</strain>
    </source>
</reference>
<dbReference type="Pfam" id="PF01464">
    <property type="entry name" value="SLT"/>
    <property type="match status" value="1"/>
</dbReference>
<keyword evidence="1" id="KW-1133">Transmembrane helix</keyword>
<dbReference type="AlphaFoldDB" id="A0A8D5UEZ2"/>
<dbReference type="InterPro" id="IPR008258">
    <property type="entry name" value="Transglycosylase_SLT_dom_1"/>
</dbReference>
<keyword evidence="1" id="KW-0472">Membrane</keyword>
<protein>
    <submittedName>
        <fullName evidence="3">Transglycosylase</fullName>
    </submittedName>
</protein>
<dbReference type="KEGG" id="pabs:JIR001_08670"/>
<dbReference type="PANTHER" id="PTHR37423:SF5">
    <property type="entry name" value="SOLUBLE LYTIC MUREIN TRANSGLYCOSYLASE"/>
    <property type="match status" value="1"/>
</dbReference>
<dbReference type="Gene3D" id="1.10.530.10">
    <property type="match status" value="1"/>
</dbReference>